<evidence type="ECO:0000256" key="1">
    <source>
        <dbReference type="ARBA" id="ARBA00022737"/>
    </source>
</evidence>
<dbReference type="HOGENOM" id="CLU_1847505_0_0_1"/>
<dbReference type="Proteomes" id="UP000009046">
    <property type="component" value="Unassembled WGS sequence"/>
</dbReference>
<dbReference type="CTD" id="8239000"/>
<evidence type="ECO:0000313" key="5">
    <source>
        <dbReference type="EnsemblMetazoa" id="PHUM276250-PA"/>
    </source>
</evidence>
<organism>
    <name type="scientific">Pediculus humanus subsp. corporis</name>
    <name type="common">Body louse</name>
    <dbReference type="NCBI Taxonomy" id="121224"/>
    <lineage>
        <taxon>Eukaryota</taxon>
        <taxon>Metazoa</taxon>
        <taxon>Ecdysozoa</taxon>
        <taxon>Arthropoda</taxon>
        <taxon>Hexapoda</taxon>
        <taxon>Insecta</taxon>
        <taxon>Pterygota</taxon>
        <taxon>Neoptera</taxon>
        <taxon>Paraneoptera</taxon>
        <taxon>Psocodea</taxon>
        <taxon>Troctomorpha</taxon>
        <taxon>Phthiraptera</taxon>
        <taxon>Anoplura</taxon>
        <taxon>Pediculidae</taxon>
        <taxon>Pediculus</taxon>
    </lineage>
</organism>
<reference evidence="4" key="2">
    <citation type="submission" date="2007-04" db="EMBL/GenBank/DDBJ databases">
        <title>The genome of the human body louse.</title>
        <authorList>
            <consortium name="The Human Body Louse Genome Consortium"/>
            <person name="Kirkness E."/>
            <person name="Walenz B."/>
            <person name="Hass B."/>
            <person name="Bruggner R."/>
            <person name="Strausberg R."/>
        </authorList>
    </citation>
    <scope>NUCLEOTIDE SEQUENCE</scope>
    <source>
        <strain evidence="4">USDA</strain>
    </source>
</reference>
<dbReference type="GO" id="GO:0005783">
    <property type="term" value="C:endoplasmic reticulum"/>
    <property type="evidence" value="ECO:0007669"/>
    <property type="project" value="TreeGrafter"/>
</dbReference>
<dbReference type="AlphaFoldDB" id="E0VKZ7"/>
<evidence type="ECO:0000256" key="3">
    <source>
        <dbReference type="SAM" id="MobiDB-lite"/>
    </source>
</evidence>
<dbReference type="PANTHER" id="PTHR44227">
    <property type="match status" value="1"/>
</dbReference>
<dbReference type="KEGG" id="phu:Phum_PHUM276250"/>
<dbReference type="InParanoid" id="E0VKZ7"/>
<dbReference type="PANTHER" id="PTHR44227:SF3">
    <property type="entry name" value="PROTEIN O-MANNOSYL-TRANSFERASE TMTC4"/>
    <property type="match status" value="1"/>
</dbReference>
<dbReference type="STRING" id="121224.E0VKZ7"/>
<dbReference type="GeneID" id="8239000"/>
<dbReference type="EnsemblMetazoa" id="PHUM276250-RA">
    <property type="protein sequence ID" value="PHUM276250-PA"/>
    <property type="gene ID" value="PHUM276250"/>
</dbReference>
<keyword evidence="2" id="KW-0802">TPR repeat</keyword>
<proteinExistence type="predicted"/>
<gene>
    <name evidence="5" type="primary">8239000</name>
    <name evidence="4" type="ORF">Phum_PHUM276250</name>
</gene>
<name>E0VKZ7_PEDHC</name>
<reference evidence="4" key="1">
    <citation type="submission" date="2007-04" db="EMBL/GenBank/DDBJ databases">
        <title>Annotation of Pediculus humanus corporis strain USDA.</title>
        <authorList>
            <person name="Kirkness E."/>
            <person name="Hannick L."/>
            <person name="Hass B."/>
            <person name="Bruggner R."/>
            <person name="Lawson D."/>
            <person name="Bidwell S."/>
            <person name="Joardar V."/>
            <person name="Caler E."/>
            <person name="Walenz B."/>
            <person name="Inman J."/>
            <person name="Schobel S."/>
            <person name="Galinsky K."/>
            <person name="Amedeo P."/>
            <person name="Strausberg R."/>
        </authorList>
    </citation>
    <scope>NUCLEOTIDE SEQUENCE</scope>
    <source>
        <strain evidence="4">USDA</strain>
    </source>
</reference>
<keyword evidence="1" id="KW-0677">Repeat</keyword>
<evidence type="ECO:0000313" key="6">
    <source>
        <dbReference type="Proteomes" id="UP000009046"/>
    </source>
</evidence>
<reference evidence="5" key="3">
    <citation type="submission" date="2021-02" db="UniProtKB">
        <authorList>
            <consortium name="EnsemblMetazoa"/>
        </authorList>
    </citation>
    <scope>IDENTIFICATION</scope>
    <source>
        <strain evidence="5">USDA</strain>
    </source>
</reference>
<evidence type="ECO:0000313" key="4">
    <source>
        <dbReference type="EMBL" id="EEB14053.1"/>
    </source>
</evidence>
<dbReference type="EMBL" id="DS235255">
    <property type="protein sequence ID" value="EEB14053.1"/>
    <property type="molecule type" value="Genomic_DNA"/>
</dbReference>
<protein>
    <submittedName>
        <fullName evidence="4 5">Smile protein, putative</fullName>
    </submittedName>
</protein>
<dbReference type="GO" id="GO:0030968">
    <property type="term" value="P:endoplasmic reticulum unfolded protein response"/>
    <property type="evidence" value="ECO:0007669"/>
    <property type="project" value="TreeGrafter"/>
</dbReference>
<dbReference type="OrthoDB" id="1658288at2759"/>
<dbReference type="eggNOG" id="KOG1124">
    <property type="taxonomic scope" value="Eukaryota"/>
</dbReference>
<dbReference type="EMBL" id="AAZO01003200">
    <property type="status" value="NOT_ANNOTATED_CDS"/>
    <property type="molecule type" value="Genomic_DNA"/>
</dbReference>
<dbReference type="InterPro" id="IPR052346">
    <property type="entry name" value="O-mannosyl-transferase_TMTC"/>
</dbReference>
<feature type="region of interest" description="Disordered" evidence="3">
    <location>
        <begin position="19"/>
        <end position="60"/>
    </location>
</feature>
<keyword evidence="6" id="KW-1185">Reference proteome</keyword>
<evidence type="ECO:0000256" key="2">
    <source>
        <dbReference type="ARBA" id="ARBA00022803"/>
    </source>
</evidence>
<accession>E0VKZ7</accession>
<feature type="compositionally biased region" description="Acidic residues" evidence="3">
    <location>
        <begin position="23"/>
        <end position="34"/>
    </location>
</feature>
<sequence>MKPFFVQRKKFGSCCFKKKEKYDNDDDDDDDGDDVGGGGGKVGKGGRGRGRGKGGGGNGRWREYSIVACVAFICYLNAFFGDFVHDDIPAITRNRDVTGQTPILQVLKNDFWGTAMSDPSSHKSYRPLTTFSFSKIDRK</sequence>
<dbReference type="GO" id="GO:0035269">
    <property type="term" value="P:protein O-linked glycosylation via mannose"/>
    <property type="evidence" value="ECO:0007669"/>
    <property type="project" value="TreeGrafter"/>
</dbReference>
<dbReference type="VEuPathDB" id="VectorBase:PHUM276250"/>
<dbReference type="GO" id="GO:0000030">
    <property type="term" value="F:mannosyltransferase activity"/>
    <property type="evidence" value="ECO:0007669"/>
    <property type="project" value="TreeGrafter"/>
</dbReference>
<dbReference type="RefSeq" id="XP_002426791.1">
    <property type="nucleotide sequence ID" value="XM_002426746.1"/>
</dbReference>